<evidence type="ECO:0000256" key="4">
    <source>
        <dbReference type="ARBA" id="ARBA00023049"/>
    </source>
</evidence>
<evidence type="ECO:0000256" key="2">
    <source>
        <dbReference type="ARBA" id="ARBA00022723"/>
    </source>
</evidence>
<sequence length="396" mass="42875">MSMIGGSDFDTELAAITPWQDRAAPITQAEYHARMKRARALTEAAGADALLVNVGDSMRYFTGVPWMPTERLVALLLPVKGDPVMVCPTFELGSLKADMAVETEFALWEEHESPQALIASVLGAGKTLAVDPVFPFQWGEKLRAAGLSLVDGAPAIDGCRQIKSPSELALLQQAKNMTLEVHRRTARILHPGIKASEIKRFIDAAHRKMGAPAGYSFCIAQFGQATAFPHGLPGDPELKEGELVLIDTGCRIEGYHSDITRTYAFGDVSQEIRDIWDVEKAAQAAAFDAVKPGALCEDVDTAAHKVIDAAGLGPDYKLPGLPHRTGHGIGLSIHEPAYLVRGDTTPLQPGMCFSNEPMLVVPNAFGVRLEDHFHVTETGAQWFTQPQFSIDQPFPA</sequence>
<dbReference type="Pfam" id="PF00557">
    <property type="entry name" value="Peptidase_M24"/>
    <property type="match status" value="1"/>
</dbReference>
<dbReference type="InterPro" id="IPR001131">
    <property type="entry name" value="Peptidase_M24B_aminopep-P_CS"/>
</dbReference>
<evidence type="ECO:0000313" key="8">
    <source>
        <dbReference type="EMBL" id="RKF18915.1"/>
    </source>
</evidence>
<comment type="similarity">
    <text evidence="5">Belongs to the peptidase M24B family.</text>
</comment>
<comment type="caution">
    <text evidence="8">The sequence shown here is derived from an EMBL/GenBank/DDBJ whole genome shotgun (WGS) entry which is preliminary data.</text>
</comment>
<keyword evidence="3" id="KW-0378">Hydrolase</keyword>
<gene>
    <name evidence="8" type="ORF">D6851_14030</name>
</gene>
<accession>A0A420EE14</accession>
<keyword evidence="2 5" id="KW-0479">Metal-binding</keyword>
<dbReference type="InterPro" id="IPR000587">
    <property type="entry name" value="Creatinase_N"/>
</dbReference>
<name>A0A420EE14_9SPHN</name>
<dbReference type="PROSITE" id="PS00491">
    <property type="entry name" value="PROLINE_PEPTIDASE"/>
    <property type="match status" value="1"/>
</dbReference>
<evidence type="ECO:0000313" key="9">
    <source>
        <dbReference type="Proteomes" id="UP000284395"/>
    </source>
</evidence>
<dbReference type="EMBL" id="RAPF01000008">
    <property type="protein sequence ID" value="RKF18915.1"/>
    <property type="molecule type" value="Genomic_DNA"/>
</dbReference>
<dbReference type="OrthoDB" id="9761809at2"/>
<feature type="domain" description="Creatinase N-terminal" evidence="7">
    <location>
        <begin position="34"/>
        <end position="162"/>
    </location>
</feature>
<dbReference type="InterPro" id="IPR036005">
    <property type="entry name" value="Creatinase/aminopeptidase-like"/>
</dbReference>
<evidence type="ECO:0000256" key="5">
    <source>
        <dbReference type="RuleBase" id="RU000590"/>
    </source>
</evidence>
<evidence type="ECO:0000256" key="3">
    <source>
        <dbReference type="ARBA" id="ARBA00022801"/>
    </source>
</evidence>
<evidence type="ECO:0000259" key="7">
    <source>
        <dbReference type="Pfam" id="PF01321"/>
    </source>
</evidence>
<keyword evidence="1" id="KW-0645">Protease</keyword>
<dbReference type="PANTHER" id="PTHR46112:SF3">
    <property type="entry name" value="AMINOPEPTIDASE YPDF"/>
    <property type="match status" value="1"/>
</dbReference>
<reference evidence="8 9" key="1">
    <citation type="submission" date="2018-09" db="EMBL/GenBank/DDBJ databases">
        <title>Altererythrobacter spongiae sp. nov., isolated from a marine sponge.</title>
        <authorList>
            <person name="Zhuang L."/>
            <person name="Luo L."/>
        </authorList>
    </citation>
    <scope>NUCLEOTIDE SEQUENCE [LARGE SCALE GENOMIC DNA]</scope>
    <source>
        <strain evidence="8 9">HN-Y73</strain>
    </source>
</reference>
<dbReference type="Proteomes" id="UP000284395">
    <property type="component" value="Unassembled WGS sequence"/>
</dbReference>
<keyword evidence="4" id="KW-0482">Metalloprotease</keyword>
<dbReference type="GO" id="GO:0006508">
    <property type="term" value="P:proteolysis"/>
    <property type="evidence" value="ECO:0007669"/>
    <property type="project" value="UniProtKB-KW"/>
</dbReference>
<proteinExistence type="inferred from homology"/>
<dbReference type="InterPro" id="IPR000994">
    <property type="entry name" value="Pept_M24"/>
</dbReference>
<organism evidence="8 9">
    <name type="scientific">Altericroceibacterium spongiae</name>
    <dbReference type="NCBI Taxonomy" id="2320269"/>
    <lineage>
        <taxon>Bacteria</taxon>
        <taxon>Pseudomonadati</taxon>
        <taxon>Pseudomonadota</taxon>
        <taxon>Alphaproteobacteria</taxon>
        <taxon>Sphingomonadales</taxon>
        <taxon>Erythrobacteraceae</taxon>
        <taxon>Altericroceibacterium</taxon>
    </lineage>
</organism>
<feature type="domain" description="Peptidase M24" evidence="6">
    <location>
        <begin position="170"/>
        <end position="377"/>
    </location>
</feature>
<keyword evidence="8" id="KW-0031">Aminopeptidase</keyword>
<dbReference type="RefSeq" id="WP_120325536.1">
    <property type="nucleotide sequence ID" value="NZ_RAPF01000008.1"/>
</dbReference>
<dbReference type="GO" id="GO:0004177">
    <property type="term" value="F:aminopeptidase activity"/>
    <property type="evidence" value="ECO:0007669"/>
    <property type="project" value="UniProtKB-KW"/>
</dbReference>
<dbReference type="SUPFAM" id="SSF55920">
    <property type="entry name" value="Creatinase/aminopeptidase"/>
    <property type="match status" value="1"/>
</dbReference>
<dbReference type="InterPro" id="IPR029149">
    <property type="entry name" value="Creatin/AminoP/Spt16_N"/>
</dbReference>
<dbReference type="GO" id="GO:0008237">
    <property type="term" value="F:metallopeptidase activity"/>
    <property type="evidence" value="ECO:0007669"/>
    <property type="project" value="UniProtKB-KW"/>
</dbReference>
<protein>
    <submittedName>
        <fullName evidence="8">Aminopeptidase P family protein</fullName>
    </submittedName>
</protein>
<dbReference type="Gene3D" id="3.90.230.10">
    <property type="entry name" value="Creatinase/methionine aminopeptidase superfamily"/>
    <property type="match status" value="1"/>
</dbReference>
<dbReference type="PANTHER" id="PTHR46112">
    <property type="entry name" value="AMINOPEPTIDASE"/>
    <property type="match status" value="1"/>
</dbReference>
<keyword evidence="9" id="KW-1185">Reference proteome</keyword>
<dbReference type="SUPFAM" id="SSF53092">
    <property type="entry name" value="Creatinase/prolidase N-terminal domain"/>
    <property type="match status" value="1"/>
</dbReference>
<evidence type="ECO:0000259" key="6">
    <source>
        <dbReference type="Pfam" id="PF00557"/>
    </source>
</evidence>
<dbReference type="GO" id="GO:0046872">
    <property type="term" value="F:metal ion binding"/>
    <property type="evidence" value="ECO:0007669"/>
    <property type="project" value="UniProtKB-KW"/>
</dbReference>
<dbReference type="Gene3D" id="3.40.350.10">
    <property type="entry name" value="Creatinase/prolidase N-terminal domain"/>
    <property type="match status" value="1"/>
</dbReference>
<evidence type="ECO:0000256" key="1">
    <source>
        <dbReference type="ARBA" id="ARBA00022670"/>
    </source>
</evidence>
<dbReference type="AlphaFoldDB" id="A0A420EE14"/>
<dbReference type="Pfam" id="PF01321">
    <property type="entry name" value="Creatinase_N"/>
    <property type="match status" value="1"/>
</dbReference>
<dbReference type="InterPro" id="IPR050659">
    <property type="entry name" value="Peptidase_M24B"/>
</dbReference>